<dbReference type="KEGG" id="jre:108982814"/>
<dbReference type="RefSeq" id="XP_018809819.1">
    <property type="nucleotide sequence ID" value="XM_018954274.1"/>
</dbReference>
<dbReference type="PANTHER" id="PTHR35046:SF9">
    <property type="entry name" value="RNA-DIRECTED DNA POLYMERASE"/>
    <property type="match status" value="1"/>
</dbReference>
<protein>
    <submittedName>
        <fullName evidence="2">Uncharacterized protein LOC108982814</fullName>
    </submittedName>
</protein>
<dbReference type="GeneID" id="108982814"/>
<gene>
    <name evidence="2" type="primary">LOC108982814</name>
</gene>
<evidence type="ECO:0000313" key="1">
    <source>
        <dbReference type="Proteomes" id="UP000235220"/>
    </source>
</evidence>
<sequence length="153" mass="17126">MDVGHVIPSRPWLFDLDVTIHGRSISCSFVFNGEKIHLNPLPPKPVGSQQAKKIVEQKGLNIVNPTEFERTLVGDSVVFTVVVMEVPMESPIVAPAEVQSFLQKMNPTEHAKLQRQVDKVLYKGFIRDSLSPCAVPALLTPKKYGSWRMYIEA</sequence>
<reference evidence="2" key="1">
    <citation type="submission" date="2025-08" db="UniProtKB">
        <authorList>
            <consortium name="RefSeq"/>
        </authorList>
    </citation>
    <scope>IDENTIFICATION</scope>
    <source>
        <tissue evidence="2">Leaves</tissue>
    </source>
</reference>
<proteinExistence type="predicted"/>
<dbReference type="PANTHER" id="PTHR35046">
    <property type="entry name" value="ZINC KNUCKLE (CCHC-TYPE) FAMILY PROTEIN"/>
    <property type="match status" value="1"/>
</dbReference>
<dbReference type="InterPro" id="IPR043502">
    <property type="entry name" value="DNA/RNA_pol_sf"/>
</dbReference>
<evidence type="ECO:0000313" key="2">
    <source>
        <dbReference type="RefSeq" id="XP_018809819.1"/>
    </source>
</evidence>
<accession>A0A2I4DRP5</accession>
<dbReference type="SUPFAM" id="SSF56672">
    <property type="entry name" value="DNA/RNA polymerases"/>
    <property type="match status" value="1"/>
</dbReference>
<organism evidence="1 2">
    <name type="scientific">Juglans regia</name>
    <name type="common">English walnut</name>
    <dbReference type="NCBI Taxonomy" id="51240"/>
    <lineage>
        <taxon>Eukaryota</taxon>
        <taxon>Viridiplantae</taxon>
        <taxon>Streptophyta</taxon>
        <taxon>Embryophyta</taxon>
        <taxon>Tracheophyta</taxon>
        <taxon>Spermatophyta</taxon>
        <taxon>Magnoliopsida</taxon>
        <taxon>eudicotyledons</taxon>
        <taxon>Gunneridae</taxon>
        <taxon>Pentapetalae</taxon>
        <taxon>rosids</taxon>
        <taxon>fabids</taxon>
        <taxon>Fagales</taxon>
        <taxon>Juglandaceae</taxon>
        <taxon>Juglans</taxon>
    </lineage>
</organism>
<dbReference type="Gramene" id="Jr07_15600_p1">
    <property type="protein sequence ID" value="cds.Jr07_15600_p1"/>
    <property type="gene ID" value="Jr07_15600"/>
</dbReference>
<dbReference type="Gene3D" id="3.10.10.10">
    <property type="entry name" value="HIV Type 1 Reverse Transcriptase, subunit A, domain 1"/>
    <property type="match status" value="1"/>
</dbReference>
<dbReference type="Proteomes" id="UP000235220">
    <property type="component" value="Chromosome 7"/>
</dbReference>
<dbReference type="OrthoDB" id="1934635at2759"/>
<dbReference type="AlphaFoldDB" id="A0A2I4DRP5"/>
<name>A0A2I4DRP5_JUGRE</name>
<keyword evidence="1" id="KW-1185">Reference proteome</keyword>